<dbReference type="InterPro" id="IPR001034">
    <property type="entry name" value="DeoR_HTH"/>
</dbReference>
<keyword evidence="6" id="KW-1185">Reference proteome</keyword>
<dbReference type="InterPro" id="IPR014036">
    <property type="entry name" value="DeoR-like_C"/>
</dbReference>
<dbReference type="Pfam" id="PF00455">
    <property type="entry name" value="DeoRC"/>
    <property type="match status" value="1"/>
</dbReference>
<dbReference type="SUPFAM" id="SSF46785">
    <property type="entry name" value="Winged helix' DNA-binding domain"/>
    <property type="match status" value="1"/>
</dbReference>
<evidence type="ECO:0000259" key="4">
    <source>
        <dbReference type="PROSITE" id="PS51000"/>
    </source>
</evidence>
<evidence type="ECO:0000313" key="6">
    <source>
        <dbReference type="Proteomes" id="UP000199144"/>
    </source>
</evidence>
<dbReference type="SMART" id="SM01134">
    <property type="entry name" value="DeoRC"/>
    <property type="match status" value="1"/>
</dbReference>
<organism evidence="5 6">
    <name type="scientific">Shimia aestuarii</name>
    <dbReference type="NCBI Taxonomy" id="254406"/>
    <lineage>
        <taxon>Bacteria</taxon>
        <taxon>Pseudomonadati</taxon>
        <taxon>Pseudomonadota</taxon>
        <taxon>Alphaproteobacteria</taxon>
        <taxon>Rhodobacterales</taxon>
        <taxon>Roseobacteraceae</taxon>
    </lineage>
</organism>
<dbReference type="Proteomes" id="UP000199144">
    <property type="component" value="Unassembled WGS sequence"/>
</dbReference>
<dbReference type="STRING" id="254406.SAMN04488042_101134"/>
<dbReference type="PANTHER" id="PTHR30363:SF4">
    <property type="entry name" value="GLYCEROL-3-PHOSPHATE REGULON REPRESSOR"/>
    <property type="match status" value="1"/>
</dbReference>
<protein>
    <submittedName>
        <fullName evidence="5">Transcriptional regulator, DeoR family</fullName>
    </submittedName>
</protein>
<keyword evidence="3" id="KW-0804">Transcription</keyword>
<name>A0A1I4HJ40_9RHOB</name>
<dbReference type="OrthoDB" id="9814815at2"/>
<dbReference type="PANTHER" id="PTHR30363">
    <property type="entry name" value="HTH-TYPE TRANSCRIPTIONAL REGULATOR SRLR-RELATED"/>
    <property type="match status" value="1"/>
</dbReference>
<keyword evidence="2" id="KW-0805">Transcription regulation</keyword>
<evidence type="ECO:0000313" key="5">
    <source>
        <dbReference type="EMBL" id="SFL42249.1"/>
    </source>
</evidence>
<feature type="domain" description="HTH deoR-type" evidence="4">
    <location>
        <begin position="3"/>
        <end position="58"/>
    </location>
</feature>
<keyword evidence="1" id="KW-0678">Repressor</keyword>
<dbReference type="GO" id="GO:0003700">
    <property type="term" value="F:DNA-binding transcription factor activity"/>
    <property type="evidence" value="ECO:0007669"/>
    <property type="project" value="InterPro"/>
</dbReference>
<evidence type="ECO:0000256" key="3">
    <source>
        <dbReference type="ARBA" id="ARBA00023163"/>
    </source>
</evidence>
<dbReference type="SMART" id="SM00420">
    <property type="entry name" value="HTH_DEOR"/>
    <property type="match status" value="1"/>
</dbReference>
<reference evidence="5 6" key="1">
    <citation type="submission" date="2016-10" db="EMBL/GenBank/DDBJ databases">
        <authorList>
            <person name="de Groot N.N."/>
        </authorList>
    </citation>
    <scope>NUCLEOTIDE SEQUENCE [LARGE SCALE GENOMIC DNA]</scope>
    <source>
        <strain evidence="5 6">DSM 15283</strain>
    </source>
</reference>
<evidence type="ECO:0000256" key="2">
    <source>
        <dbReference type="ARBA" id="ARBA00023015"/>
    </source>
</evidence>
<dbReference type="PROSITE" id="PS51000">
    <property type="entry name" value="HTH_DEOR_2"/>
    <property type="match status" value="1"/>
</dbReference>
<proteinExistence type="predicted"/>
<gene>
    <name evidence="5" type="ORF">SAMN04488042_101134</name>
</gene>
<dbReference type="SUPFAM" id="SSF100950">
    <property type="entry name" value="NagB/RpiA/CoA transferase-like"/>
    <property type="match status" value="1"/>
</dbReference>
<evidence type="ECO:0000256" key="1">
    <source>
        <dbReference type="ARBA" id="ARBA00022491"/>
    </source>
</evidence>
<dbReference type="Pfam" id="PF08220">
    <property type="entry name" value="HTH_DeoR"/>
    <property type="match status" value="1"/>
</dbReference>
<accession>A0A1I4HJ40</accession>
<sequence>MSLSLREREILDIARDSGSVMVEDLAMRMNVTVQTIRRDLTNLANAGRLERVHGGAVLPSGVRNIRYEERRQVNAAAKDAMARAAAARIPDGSALFLNIGTSTEALARALRGHDGLLVATNNLNVADILSATPECEVLLTGGRPRPEDGGLTGPVAAQMLRSFRFDIAVLGCSAISDDLGAYDFDMNEVIVSQTALAQSRSAWLLADHSKFQRHAPVQITTLDMVDRLFTDQPVPTGPSSDIPENLDVVVAIPEATQDLP</sequence>
<dbReference type="AlphaFoldDB" id="A0A1I4HJ40"/>
<dbReference type="EMBL" id="FOTQ01000001">
    <property type="protein sequence ID" value="SFL42249.1"/>
    <property type="molecule type" value="Genomic_DNA"/>
</dbReference>
<dbReference type="RefSeq" id="WP_093090029.1">
    <property type="nucleotide sequence ID" value="NZ_FOTQ01000001.1"/>
</dbReference>
<dbReference type="InterPro" id="IPR050313">
    <property type="entry name" value="Carb_Metab_HTH_regulators"/>
</dbReference>
<dbReference type="InterPro" id="IPR037171">
    <property type="entry name" value="NagB/RpiA_transferase-like"/>
</dbReference>
<dbReference type="PRINTS" id="PR00037">
    <property type="entry name" value="HTHLACR"/>
</dbReference>
<dbReference type="InterPro" id="IPR036390">
    <property type="entry name" value="WH_DNA-bd_sf"/>
</dbReference>